<dbReference type="RefSeq" id="WP_046662556.1">
    <property type="nucleotide sequence ID" value="NZ_CP011304.1"/>
</dbReference>
<evidence type="ECO:0000313" key="2">
    <source>
        <dbReference type="EMBL" id="AKE65229.1"/>
    </source>
</evidence>
<dbReference type="AlphaFoldDB" id="A0A0F6U5N5"/>
<dbReference type="HOGENOM" id="CLU_120434_0_0_3"/>
<keyword evidence="1" id="KW-0472">Membrane</keyword>
<dbReference type="SUPFAM" id="SSF54523">
    <property type="entry name" value="Pili subunits"/>
    <property type="match status" value="1"/>
</dbReference>
<keyword evidence="1" id="KW-0812">Transmembrane</keyword>
<evidence type="ECO:0000313" key="3">
    <source>
        <dbReference type="Proteomes" id="UP000034103"/>
    </source>
</evidence>
<protein>
    <recommendedName>
        <fullName evidence="4">Prepilin-type cleavage/methylation domain-containing protein</fullName>
    </recommendedName>
</protein>
<evidence type="ECO:0008006" key="4">
    <source>
        <dbReference type="Google" id="ProtNLM"/>
    </source>
</evidence>
<name>A0A0F6U5N5_MICAE</name>
<proteinExistence type="predicted"/>
<accession>A0A0F6U5N5</accession>
<keyword evidence="1" id="KW-1133">Transmembrane helix</keyword>
<dbReference type="InterPro" id="IPR045584">
    <property type="entry name" value="Pilin-like"/>
</dbReference>
<dbReference type="EMBL" id="CP011304">
    <property type="protein sequence ID" value="AKE65229.1"/>
    <property type="molecule type" value="Genomic_DNA"/>
</dbReference>
<reference evidence="2 3" key="1">
    <citation type="journal article" date="2015" name="Genome Announc.">
        <title>Complete Genome Sequence of Microcystis aeruginosa NIES-2549, a Bloom-Forming Cyanobacterium from Lake Kasumigaura, Japan.</title>
        <authorList>
            <person name="Yamaguchi H."/>
            <person name="Suzuki S."/>
            <person name="Tanabe Y."/>
            <person name="Osana Y."/>
            <person name="Shimura Y."/>
            <person name="Ishida K."/>
            <person name="Kawachi M."/>
        </authorList>
    </citation>
    <scope>NUCLEOTIDE SEQUENCE [LARGE SCALE GENOMIC DNA]</scope>
    <source>
        <strain evidence="2 3">NIES-2549</strain>
    </source>
</reference>
<evidence type="ECO:0000256" key="1">
    <source>
        <dbReference type="SAM" id="Phobius"/>
    </source>
</evidence>
<sequence>MNIFDLSSNTFRNLQLFNRQKSTSGLTQVEMLVTLVLLGILLTIALSVYHRFMAWIRLNIATFEISQQWKNTRYQATGGGSHPISLCMAASETEQIKVAKVEGNECENVTDWTPITRGVSIDTNNSTLRRVNGSAGNQGTIYRASWGDTREGLGGSWGQLGRITLVAAGTPDKRCLFLFRVDGSWDIRQDNRCVP</sequence>
<dbReference type="PATRIC" id="fig|1641812.3.peg.2990"/>
<feature type="transmembrane region" description="Helical" evidence="1">
    <location>
        <begin position="31"/>
        <end position="49"/>
    </location>
</feature>
<dbReference type="Proteomes" id="UP000034103">
    <property type="component" value="Chromosome"/>
</dbReference>
<gene>
    <name evidence="2" type="ORF">MYAER_2889</name>
</gene>
<organism evidence="2 3">
    <name type="scientific">Microcystis aeruginosa NIES-2549</name>
    <dbReference type="NCBI Taxonomy" id="1641812"/>
    <lineage>
        <taxon>Bacteria</taxon>
        <taxon>Bacillati</taxon>
        <taxon>Cyanobacteriota</taxon>
        <taxon>Cyanophyceae</taxon>
        <taxon>Oscillatoriophycideae</taxon>
        <taxon>Chroococcales</taxon>
        <taxon>Microcystaceae</taxon>
        <taxon>Microcystis</taxon>
    </lineage>
</organism>